<dbReference type="EMBL" id="BARW01029163">
    <property type="protein sequence ID" value="GAJ06485.1"/>
    <property type="molecule type" value="Genomic_DNA"/>
</dbReference>
<feature type="transmembrane region" description="Helical" evidence="1">
    <location>
        <begin position="12"/>
        <end position="34"/>
    </location>
</feature>
<protein>
    <submittedName>
        <fullName evidence="2">Uncharacterized protein</fullName>
    </submittedName>
</protein>
<keyword evidence="1" id="KW-0472">Membrane</keyword>
<comment type="caution">
    <text evidence="2">The sequence shown here is derived from an EMBL/GenBank/DDBJ whole genome shotgun (WGS) entry which is preliminary data.</text>
</comment>
<feature type="non-terminal residue" evidence="2">
    <location>
        <position position="252"/>
    </location>
</feature>
<proteinExistence type="predicted"/>
<keyword evidence="1" id="KW-0812">Transmembrane</keyword>
<keyword evidence="1" id="KW-1133">Transmembrane helix</keyword>
<evidence type="ECO:0000313" key="2">
    <source>
        <dbReference type="EMBL" id="GAJ06485.1"/>
    </source>
</evidence>
<feature type="transmembrane region" description="Helical" evidence="1">
    <location>
        <begin position="54"/>
        <end position="77"/>
    </location>
</feature>
<dbReference type="AlphaFoldDB" id="X1VGY5"/>
<sequence>ARTFTPMTPDKAPQVAGLMFASAAGFGFLAHTISLGVEAIPNLKYMGVHYLSGFLGSMAGFGAITAATMGVIAALAVRLPFTYYMNRILRPTIPDEKLLIEFRSKREFGFPEFKQYMSYHGYSDQWIAKTDSWLWKDPRLFEILYCADVTVPPKEWLERKFERAGYEDIDIDVLCKVVERRTTRSPRTYYTTSLRRNFRHGFLTESEVVEGIKALEMAPDAIDWIKRAGELDNIYEVNSDWVTTYKTAYRND</sequence>
<gene>
    <name evidence="2" type="ORF">S12H4_46934</name>
</gene>
<reference evidence="2" key="1">
    <citation type="journal article" date="2014" name="Front. Microbiol.">
        <title>High frequency of phylogenetically diverse reductive dehalogenase-homologous genes in deep subseafloor sedimentary metagenomes.</title>
        <authorList>
            <person name="Kawai M."/>
            <person name="Futagami T."/>
            <person name="Toyoda A."/>
            <person name="Takaki Y."/>
            <person name="Nishi S."/>
            <person name="Hori S."/>
            <person name="Arai W."/>
            <person name="Tsubouchi T."/>
            <person name="Morono Y."/>
            <person name="Uchiyama I."/>
            <person name="Ito T."/>
            <person name="Fujiyama A."/>
            <person name="Inagaki F."/>
            <person name="Takami H."/>
        </authorList>
    </citation>
    <scope>NUCLEOTIDE SEQUENCE</scope>
    <source>
        <strain evidence="2">Expedition CK06-06</strain>
    </source>
</reference>
<evidence type="ECO:0000256" key="1">
    <source>
        <dbReference type="SAM" id="Phobius"/>
    </source>
</evidence>
<organism evidence="2">
    <name type="scientific">marine sediment metagenome</name>
    <dbReference type="NCBI Taxonomy" id="412755"/>
    <lineage>
        <taxon>unclassified sequences</taxon>
        <taxon>metagenomes</taxon>
        <taxon>ecological metagenomes</taxon>
    </lineage>
</organism>
<name>X1VGY5_9ZZZZ</name>
<accession>X1VGY5</accession>
<feature type="non-terminal residue" evidence="2">
    <location>
        <position position="1"/>
    </location>
</feature>